<gene>
    <name evidence="2" type="ORF">OHA16_11710</name>
</gene>
<dbReference type="InterPro" id="IPR001387">
    <property type="entry name" value="Cro/C1-type_HTH"/>
</dbReference>
<dbReference type="Pfam" id="PF19054">
    <property type="entry name" value="DUF5753"/>
    <property type="match status" value="1"/>
</dbReference>
<sequence length="282" mass="31007">MPTLPSSNAQAAREAVAARLRELMLDAGLKGQDVAARCGWHASKTSRILRGTTPPSADVIRAWCVACGAEDQAADLIAASRAVESMYVEWRRLHKEGLRRVQEDFYALHQQARVCRVYVSNVIPGFLQTPAYATALLSAITRFQGTPNDVPEAVVARVARSRFLYEGNHRFVVLMEETVLRNCVGDAGTMAGQLRHLLAVLPLASLSLGVIPLGAERSVWPLEAFYLYDDRRTVVETLTAEIQITQPREIRDYTRAFGELTHSAVHGDAARARIDEALTALG</sequence>
<organism evidence="2 3">
    <name type="scientific">Kitasatospora purpeofusca</name>
    <dbReference type="NCBI Taxonomy" id="67352"/>
    <lineage>
        <taxon>Bacteria</taxon>
        <taxon>Bacillati</taxon>
        <taxon>Actinomycetota</taxon>
        <taxon>Actinomycetes</taxon>
        <taxon>Kitasatosporales</taxon>
        <taxon>Streptomycetaceae</taxon>
        <taxon>Kitasatospora</taxon>
    </lineage>
</organism>
<proteinExistence type="predicted"/>
<dbReference type="CDD" id="cd00093">
    <property type="entry name" value="HTH_XRE"/>
    <property type="match status" value="1"/>
</dbReference>
<dbReference type="Pfam" id="PF13560">
    <property type="entry name" value="HTH_31"/>
    <property type="match status" value="1"/>
</dbReference>
<accession>A0ABZ1TYV5</accession>
<evidence type="ECO:0000313" key="3">
    <source>
        <dbReference type="Proteomes" id="UP001432222"/>
    </source>
</evidence>
<reference evidence="2" key="1">
    <citation type="submission" date="2022-10" db="EMBL/GenBank/DDBJ databases">
        <title>The complete genomes of actinobacterial strains from the NBC collection.</title>
        <authorList>
            <person name="Joergensen T.S."/>
            <person name="Alvarez Arevalo M."/>
            <person name="Sterndorff E.B."/>
            <person name="Faurdal D."/>
            <person name="Vuksanovic O."/>
            <person name="Mourched A.-S."/>
            <person name="Charusanti P."/>
            <person name="Shaw S."/>
            <person name="Blin K."/>
            <person name="Weber T."/>
        </authorList>
    </citation>
    <scope>NUCLEOTIDE SEQUENCE</scope>
    <source>
        <strain evidence="2">NBC_00222</strain>
    </source>
</reference>
<dbReference type="InterPro" id="IPR043917">
    <property type="entry name" value="DUF5753"/>
</dbReference>
<evidence type="ECO:0000313" key="2">
    <source>
        <dbReference type="EMBL" id="WUQ83570.1"/>
    </source>
</evidence>
<protein>
    <submittedName>
        <fullName evidence="2">Helix-turn-helix transcriptional regulator</fullName>
    </submittedName>
</protein>
<dbReference type="EMBL" id="CP108110">
    <property type="protein sequence ID" value="WUQ83570.1"/>
    <property type="molecule type" value="Genomic_DNA"/>
</dbReference>
<dbReference type="Gene3D" id="1.10.260.40">
    <property type="entry name" value="lambda repressor-like DNA-binding domains"/>
    <property type="match status" value="1"/>
</dbReference>
<dbReference type="RefSeq" id="WP_328954588.1">
    <property type="nucleotide sequence ID" value="NZ_CP108110.1"/>
</dbReference>
<name>A0ABZ1TYV5_9ACTN</name>
<dbReference type="SUPFAM" id="SSF47413">
    <property type="entry name" value="lambda repressor-like DNA-binding domains"/>
    <property type="match status" value="1"/>
</dbReference>
<dbReference type="Proteomes" id="UP001432222">
    <property type="component" value="Chromosome"/>
</dbReference>
<keyword evidence="3" id="KW-1185">Reference proteome</keyword>
<feature type="domain" description="HTH cro/C1-type" evidence="1">
    <location>
        <begin position="19"/>
        <end position="74"/>
    </location>
</feature>
<dbReference type="SMART" id="SM00530">
    <property type="entry name" value="HTH_XRE"/>
    <property type="match status" value="1"/>
</dbReference>
<dbReference type="InterPro" id="IPR010982">
    <property type="entry name" value="Lambda_DNA-bd_dom_sf"/>
</dbReference>
<evidence type="ECO:0000259" key="1">
    <source>
        <dbReference type="SMART" id="SM00530"/>
    </source>
</evidence>